<proteinExistence type="predicted"/>
<evidence type="ECO:0000313" key="4">
    <source>
        <dbReference type="Proteomes" id="UP000682733"/>
    </source>
</evidence>
<evidence type="ECO:0000313" key="3">
    <source>
        <dbReference type="EMBL" id="CAF3571892.1"/>
    </source>
</evidence>
<dbReference type="EMBL" id="CAJOBA010001032">
    <property type="protein sequence ID" value="CAF3571892.1"/>
    <property type="molecule type" value="Genomic_DNA"/>
</dbReference>
<evidence type="ECO:0000313" key="2">
    <source>
        <dbReference type="EMBL" id="CAF0789443.1"/>
    </source>
</evidence>
<keyword evidence="1" id="KW-1133">Transmembrane helix</keyword>
<name>A0A8S2GWZ9_9BILA</name>
<protein>
    <submittedName>
        <fullName evidence="3">Uncharacterized protein</fullName>
    </submittedName>
</protein>
<evidence type="ECO:0000256" key="1">
    <source>
        <dbReference type="SAM" id="Phobius"/>
    </source>
</evidence>
<keyword evidence="1" id="KW-0472">Membrane</keyword>
<comment type="caution">
    <text evidence="3">The sequence shown here is derived from an EMBL/GenBank/DDBJ whole genome shotgun (WGS) entry which is preliminary data.</text>
</comment>
<gene>
    <name evidence="2" type="ORF">OVA965_LOCUS4054</name>
    <name evidence="3" type="ORF">TMI583_LOCUS4052</name>
</gene>
<dbReference type="Proteomes" id="UP000677228">
    <property type="component" value="Unassembled WGS sequence"/>
</dbReference>
<feature type="transmembrane region" description="Helical" evidence="1">
    <location>
        <begin position="72"/>
        <end position="94"/>
    </location>
</feature>
<sequence>MTMTDWMVHNESKAYTCVVAEWGFIPVVIDLLTSMKQEYLANIKISTNKDTAKLTATAISALWWGAGMRCDIILEACVSNYLLDIAISLLFIYATP</sequence>
<keyword evidence="1" id="KW-0812">Transmembrane</keyword>
<reference evidence="3" key="1">
    <citation type="submission" date="2021-02" db="EMBL/GenBank/DDBJ databases">
        <authorList>
            <person name="Nowell W R."/>
        </authorList>
    </citation>
    <scope>NUCLEOTIDE SEQUENCE</scope>
</reference>
<dbReference type="EMBL" id="CAJNOK010001032">
    <property type="protein sequence ID" value="CAF0789443.1"/>
    <property type="molecule type" value="Genomic_DNA"/>
</dbReference>
<dbReference type="AlphaFoldDB" id="A0A8S2GWZ9"/>
<accession>A0A8S2GWZ9</accession>
<dbReference type="Proteomes" id="UP000682733">
    <property type="component" value="Unassembled WGS sequence"/>
</dbReference>
<organism evidence="3 4">
    <name type="scientific">Didymodactylos carnosus</name>
    <dbReference type="NCBI Taxonomy" id="1234261"/>
    <lineage>
        <taxon>Eukaryota</taxon>
        <taxon>Metazoa</taxon>
        <taxon>Spiralia</taxon>
        <taxon>Gnathifera</taxon>
        <taxon>Rotifera</taxon>
        <taxon>Eurotatoria</taxon>
        <taxon>Bdelloidea</taxon>
        <taxon>Philodinida</taxon>
        <taxon>Philodinidae</taxon>
        <taxon>Didymodactylos</taxon>
    </lineage>
</organism>